<dbReference type="NCBIfam" id="TIGR01852">
    <property type="entry name" value="lipid_A_lpxA"/>
    <property type="match status" value="1"/>
</dbReference>
<keyword evidence="6" id="KW-0443">Lipid metabolism</keyword>
<evidence type="ECO:0000313" key="9">
    <source>
        <dbReference type="EMBL" id="MBJ3775548.1"/>
    </source>
</evidence>
<dbReference type="Gene3D" id="1.20.1180.10">
    <property type="entry name" value="Udp N-acetylglucosamine O-acyltransferase, C-terminal domain"/>
    <property type="match status" value="1"/>
</dbReference>
<evidence type="ECO:0000256" key="3">
    <source>
        <dbReference type="ARBA" id="ARBA00022556"/>
    </source>
</evidence>
<dbReference type="GO" id="GO:0016020">
    <property type="term" value="C:membrane"/>
    <property type="evidence" value="ECO:0007669"/>
    <property type="project" value="GOC"/>
</dbReference>
<protein>
    <submittedName>
        <fullName evidence="9">Acyl-ACP--UDP-N-acetylglucosamine O-acyltransferase</fullName>
        <ecNumber evidence="9">2.3.1.129</ecNumber>
    </submittedName>
</protein>
<evidence type="ECO:0000256" key="2">
    <source>
        <dbReference type="ARBA" id="ARBA00022516"/>
    </source>
</evidence>
<organism evidence="9 10">
    <name type="scientific">Acuticoccus mangrovi</name>
    <dbReference type="NCBI Taxonomy" id="2796142"/>
    <lineage>
        <taxon>Bacteria</taxon>
        <taxon>Pseudomonadati</taxon>
        <taxon>Pseudomonadota</taxon>
        <taxon>Alphaproteobacteria</taxon>
        <taxon>Hyphomicrobiales</taxon>
        <taxon>Amorphaceae</taxon>
        <taxon>Acuticoccus</taxon>
    </lineage>
</organism>
<dbReference type="EMBL" id="JAEKJA010000005">
    <property type="protein sequence ID" value="MBJ3775548.1"/>
    <property type="molecule type" value="Genomic_DNA"/>
</dbReference>
<dbReference type="NCBIfam" id="NF003657">
    <property type="entry name" value="PRK05289.1"/>
    <property type="match status" value="1"/>
</dbReference>
<feature type="domain" description="UDP N-acetylglucosamine O-acyltransferase C-terminal" evidence="8">
    <location>
        <begin position="175"/>
        <end position="252"/>
    </location>
</feature>
<dbReference type="InterPro" id="IPR018357">
    <property type="entry name" value="Hexapep_transf_CS"/>
</dbReference>
<reference evidence="9" key="1">
    <citation type="submission" date="2020-12" db="EMBL/GenBank/DDBJ databases">
        <title>Bacterial taxonomy.</title>
        <authorList>
            <person name="Pan X."/>
        </authorList>
    </citation>
    <scope>NUCLEOTIDE SEQUENCE</scope>
    <source>
        <strain evidence="9">B2012</strain>
    </source>
</reference>
<dbReference type="InterPro" id="IPR037157">
    <property type="entry name" value="Acetyltransf_C_sf"/>
</dbReference>
<dbReference type="GO" id="GO:0008780">
    <property type="term" value="F:acyl-[acyl-carrier-protein]-UDP-N-acetylglucosamine O-acyltransferase activity"/>
    <property type="evidence" value="ECO:0007669"/>
    <property type="project" value="UniProtKB-EC"/>
</dbReference>
<evidence type="ECO:0000256" key="7">
    <source>
        <dbReference type="ARBA" id="ARBA00023315"/>
    </source>
</evidence>
<evidence type="ECO:0000259" key="8">
    <source>
        <dbReference type="Pfam" id="PF13720"/>
    </source>
</evidence>
<sequence>MSIHPTAIVAPGARLGEGVEIGPYAVIGETVTLGDHVSVGPNVVLTGRTTIGAGSRLHPGVVVGEPPQDFSYRGEDVSVEIGERCILREHVTVHAGTARGHARTVVGNDCFFMVGVHVGHDCIVGNSVTLSNNVLLAGHTSLGDYVLIGGGAAIVQRVRIGAYAFISGLSGVTKDVVPFAYVIGHRGRLDSLNLVGLKRRGFDRTQIRTLLDAYAILFAEEGLFRDRLDRLRAEMGEEALVKEILAFIDAGRNRPLLQPLGKHDHIADDPDLLEAGV</sequence>
<dbReference type="Gene3D" id="2.160.10.10">
    <property type="entry name" value="Hexapeptide repeat proteins"/>
    <property type="match status" value="1"/>
</dbReference>
<name>A0A934IFH5_9HYPH</name>
<dbReference type="InterPro" id="IPR010137">
    <property type="entry name" value="Lipid_A_LpxA"/>
</dbReference>
<keyword evidence="3" id="KW-0441">Lipid A biosynthesis</keyword>
<dbReference type="EC" id="2.3.1.129" evidence="9"/>
<keyword evidence="1" id="KW-0963">Cytoplasm</keyword>
<dbReference type="InterPro" id="IPR011004">
    <property type="entry name" value="Trimer_LpxA-like_sf"/>
</dbReference>
<dbReference type="Proteomes" id="UP000609531">
    <property type="component" value="Unassembled WGS sequence"/>
</dbReference>
<dbReference type="Pfam" id="PF13720">
    <property type="entry name" value="Acetyltransf_11"/>
    <property type="match status" value="1"/>
</dbReference>
<keyword evidence="4 9" id="KW-0808">Transferase</keyword>
<evidence type="ECO:0000256" key="4">
    <source>
        <dbReference type="ARBA" id="ARBA00022679"/>
    </source>
</evidence>
<keyword evidence="2" id="KW-0444">Lipid biosynthesis</keyword>
<evidence type="ECO:0000256" key="6">
    <source>
        <dbReference type="ARBA" id="ARBA00023098"/>
    </source>
</evidence>
<dbReference type="SUPFAM" id="SSF51161">
    <property type="entry name" value="Trimeric LpxA-like enzymes"/>
    <property type="match status" value="1"/>
</dbReference>
<keyword evidence="5" id="KW-0677">Repeat</keyword>
<dbReference type="PANTHER" id="PTHR43480">
    <property type="entry name" value="ACYL-[ACYL-CARRIER-PROTEIN]--UDP-N-ACETYLGLUCOSAMINE O-ACYLTRANSFERASE"/>
    <property type="match status" value="1"/>
</dbReference>
<dbReference type="PANTHER" id="PTHR43480:SF1">
    <property type="entry name" value="ACYL-[ACYL-CARRIER-PROTEIN]--UDP-N-ACETYLGLUCOSAMINE O-ACYLTRANSFERASE, MITOCHONDRIAL-RELATED"/>
    <property type="match status" value="1"/>
</dbReference>
<keyword evidence="7 9" id="KW-0012">Acyltransferase</keyword>
<gene>
    <name evidence="9" type="primary">lpxA</name>
    <name evidence="9" type="ORF">JCR33_07630</name>
</gene>
<comment type="caution">
    <text evidence="9">The sequence shown here is derived from an EMBL/GenBank/DDBJ whole genome shotgun (WGS) entry which is preliminary data.</text>
</comment>
<evidence type="ECO:0000256" key="5">
    <source>
        <dbReference type="ARBA" id="ARBA00022737"/>
    </source>
</evidence>
<evidence type="ECO:0000313" key="10">
    <source>
        <dbReference type="Proteomes" id="UP000609531"/>
    </source>
</evidence>
<proteinExistence type="predicted"/>
<keyword evidence="10" id="KW-1185">Reference proteome</keyword>
<dbReference type="AlphaFoldDB" id="A0A934IFH5"/>
<evidence type="ECO:0000256" key="1">
    <source>
        <dbReference type="ARBA" id="ARBA00022490"/>
    </source>
</evidence>
<dbReference type="InterPro" id="IPR001451">
    <property type="entry name" value="Hexapep"/>
</dbReference>
<dbReference type="InterPro" id="IPR029098">
    <property type="entry name" value="Acetyltransf_C"/>
</dbReference>
<accession>A0A934IFH5</accession>
<dbReference type="GO" id="GO:0009245">
    <property type="term" value="P:lipid A biosynthetic process"/>
    <property type="evidence" value="ECO:0007669"/>
    <property type="project" value="UniProtKB-KW"/>
</dbReference>
<dbReference type="PIRSF" id="PIRSF000456">
    <property type="entry name" value="UDP-GlcNAc_acltr"/>
    <property type="match status" value="1"/>
</dbReference>
<dbReference type="Pfam" id="PF00132">
    <property type="entry name" value="Hexapep"/>
    <property type="match status" value="2"/>
</dbReference>
<dbReference type="PROSITE" id="PS00101">
    <property type="entry name" value="HEXAPEP_TRANSFERASES"/>
    <property type="match status" value="2"/>
</dbReference>
<dbReference type="CDD" id="cd03351">
    <property type="entry name" value="LbH_UDP-GlcNAc_AT"/>
    <property type="match status" value="1"/>
</dbReference>